<dbReference type="PROSITE" id="PS50110">
    <property type="entry name" value="RESPONSE_REGULATORY"/>
    <property type="match status" value="2"/>
</dbReference>
<feature type="region of interest" description="Disordered" evidence="5">
    <location>
        <begin position="1"/>
        <end position="24"/>
    </location>
</feature>
<dbReference type="Pfam" id="PF00512">
    <property type="entry name" value="HisKA"/>
    <property type="match status" value="1"/>
</dbReference>
<keyword evidence="11" id="KW-1185">Reference proteome</keyword>
<proteinExistence type="predicted"/>
<dbReference type="Gene3D" id="3.30.450.20">
    <property type="entry name" value="PAS domain"/>
    <property type="match status" value="1"/>
</dbReference>
<dbReference type="SMART" id="SM00091">
    <property type="entry name" value="PAS"/>
    <property type="match status" value="1"/>
</dbReference>
<dbReference type="InterPro" id="IPR001610">
    <property type="entry name" value="PAC"/>
</dbReference>
<dbReference type="Gene3D" id="3.30.565.10">
    <property type="entry name" value="Histidine kinase-like ATPase, C-terminal domain"/>
    <property type="match status" value="1"/>
</dbReference>
<sequence>MTDDLRRGELNQSPDDFHLVPARPPSDPIPAKILVVDDDPRNLIAVEEVLRSPGVEIVTADSGEGALRHVLKDDFAVILLDVQMPRLDGYEVASLIRNRPRSSRVPILFLTAFNKDDMHVFKGYSAGAVDYVFKPIEPLILRSKVDIFVDLYRKTEEIRRQAEQERRLLMDNLHVRSEKLKAEQALRRREEHQSIVLKSLPIALYTASVEEDHRRLHFTNESIERITGFRPEAFLERPDFWSSRINPDDREHVLAQLRRLEEEGSVNLEYRWRCADDVERHFLDQTVLMRDENGRPREFFGMWFDITESKQMEQNLLHASKLEAVGRLTGGIAHDFNNMLSVVIGNLDLLKKSIQGNEKAERRVRMALESAQHCADLTYRLLTFSRRQALQVSTIDVAGLMPSLLELMRRTLGEHVNASLHLEDGIWPIQVDRAQFEAALLNLAVNARDAMPHGGDLTICVKNQVVEEGKPVPGGEFVVISVSDTGIGMPPDVLEKVFEPFFTTKESGKGTGLGLSMVYGFVQQCHGHVEVESEPNVGTTIRIFLPRSHDAAERQEDDDQSAMAHPFGDGRMVLVVEDNPAVRQVALSTLHSLGFKVMEAETGDEAARLLKSKKDIKLVLSDVRMPGALSGIDLARLIQKEQPDVQVLLTTGYFDGEDKLEDLNLLYKPYRASDLADRIQSLMSSPQNVQMDKTAPRQAAAVA</sequence>
<evidence type="ECO:0000256" key="5">
    <source>
        <dbReference type="SAM" id="MobiDB-lite"/>
    </source>
</evidence>
<dbReference type="Gene3D" id="3.40.50.2300">
    <property type="match status" value="2"/>
</dbReference>
<dbReference type="SMART" id="SM00448">
    <property type="entry name" value="REC"/>
    <property type="match status" value="2"/>
</dbReference>
<dbReference type="InterPro" id="IPR000700">
    <property type="entry name" value="PAS-assoc_C"/>
</dbReference>
<comment type="caution">
    <text evidence="10">The sequence shown here is derived from an EMBL/GenBank/DDBJ whole genome shotgun (WGS) entry which is preliminary data.</text>
</comment>
<dbReference type="SMART" id="SM00388">
    <property type="entry name" value="HisKA"/>
    <property type="match status" value="1"/>
</dbReference>
<evidence type="ECO:0000256" key="2">
    <source>
        <dbReference type="ARBA" id="ARBA00012438"/>
    </source>
</evidence>
<dbReference type="NCBIfam" id="TIGR00229">
    <property type="entry name" value="sensory_box"/>
    <property type="match status" value="1"/>
</dbReference>
<feature type="domain" description="Response regulatory" evidence="7">
    <location>
        <begin position="32"/>
        <end position="149"/>
    </location>
</feature>
<dbReference type="PANTHER" id="PTHR43065">
    <property type="entry name" value="SENSOR HISTIDINE KINASE"/>
    <property type="match status" value="1"/>
</dbReference>
<evidence type="ECO:0000256" key="1">
    <source>
        <dbReference type="ARBA" id="ARBA00000085"/>
    </source>
</evidence>
<dbReference type="InterPro" id="IPR003661">
    <property type="entry name" value="HisK_dim/P_dom"/>
</dbReference>
<dbReference type="InterPro" id="IPR000014">
    <property type="entry name" value="PAS"/>
</dbReference>
<dbReference type="InterPro" id="IPR013655">
    <property type="entry name" value="PAS_fold_3"/>
</dbReference>
<dbReference type="PROSITE" id="PS50112">
    <property type="entry name" value="PAS"/>
    <property type="match status" value="1"/>
</dbReference>
<dbReference type="Pfam" id="PF02518">
    <property type="entry name" value="HATPase_c"/>
    <property type="match status" value="1"/>
</dbReference>
<dbReference type="EMBL" id="JACDXJ010000001">
    <property type="protein sequence ID" value="MBA1156431.1"/>
    <property type="molecule type" value="Genomic_DNA"/>
</dbReference>
<dbReference type="EC" id="2.7.13.3" evidence="2"/>
<dbReference type="InterPro" id="IPR011006">
    <property type="entry name" value="CheY-like_superfamily"/>
</dbReference>
<dbReference type="PROSITE" id="PS50113">
    <property type="entry name" value="PAC"/>
    <property type="match status" value="1"/>
</dbReference>
<dbReference type="RefSeq" id="WP_181052008.1">
    <property type="nucleotide sequence ID" value="NZ_JACDXJ010000001.1"/>
</dbReference>
<dbReference type="SUPFAM" id="SSF47384">
    <property type="entry name" value="Homodimeric domain of signal transducing histidine kinase"/>
    <property type="match status" value="1"/>
</dbReference>
<dbReference type="GO" id="GO:0000155">
    <property type="term" value="F:phosphorelay sensor kinase activity"/>
    <property type="evidence" value="ECO:0007669"/>
    <property type="project" value="InterPro"/>
</dbReference>
<dbReference type="InterPro" id="IPR003594">
    <property type="entry name" value="HATPase_dom"/>
</dbReference>
<dbReference type="PANTHER" id="PTHR43065:SF42">
    <property type="entry name" value="TWO-COMPONENT SENSOR PPRA"/>
    <property type="match status" value="1"/>
</dbReference>
<feature type="domain" description="Histidine kinase" evidence="6">
    <location>
        <begin position="331"/>
        <end position="549"/>
    </location>
</feature>
<protein>
    <recommendedName>
        <fullName evidence="2">histidine kinase</fullName>
        <ecNumber evidence="2">2.7.13.3</ecNumber>
    </recommendedName>
</protein>
<comment type="catalytic activity">
    <reaction evidence="1">
        <text>ATP + protein L-histidine = ADP + protein N-phospho-L-histidine.</text>
        <dbReference type="EC" id="2.7.13.3"/>
    </reaction>
</comment>
<accession>A0A838BM66</accession>
<dbReference type="InterPro" id="IPR036097">
    <property type="entry name" value="HisK_dim/P_sf"/>
</dbReference>
<organism evidence="10 11">
    <name type="scientific">Microvirga mediterraneensis</name>
    <dbReference type="NCBI Taxonomy" id="2754695"/>
    <lineage>
        <taxon>Bacteria</taxon>
        <taxon>Pseudomonadati</taxon>
        <taxon>Pseudomonadota</taxon>
        <taxon>Alphaproteobacteria</taxon>
        <taxon>Hyphomicrobiales</taxon>
        <taxon>Methylobacteriaceae</taxon>
        <taxon>Microvirga</taxon>
    </lineage>
</organism>
<evidence type="ECO:0000259" key="6">
    <source>
        <dbReference type="PROSITE" id="PS50109"/>
    </source>
</evidence>
<dbReference type="AlphaFoldDB" id="A0A838BM66"/>
<feature type="modified residue" description="4-aspartylphosphate" evidence="4">
    <location>
        <position position="622"/>
    </location>
</feature>
<dbReference type="InterPro" id="IPR001789">
    <property type="entry name" value="Sig_transdc_resp-reg_receiver"/>
</dbReference>
<dbReference type="SMART" id="SM00086">
    <property type="entry name" value="PAC"/>
    <property type="match status" value="1"/>
</dbReference>
<dbReference type="Gene3D" id="1.10.287.130">
    <property type="match status" value="1"/>
</dbReference>
<feature type="domain" description="PAC" evidence="9">
    <location>
        <begin position="266"/>
        <end position="318"/>
    </location>
</feature>
<evidence type="ECO:0000256" key="4">
    <source>
        <dbReference type="PROSITE-ProRule" id="PRU00169"/>
    </source>
</evidence>
<dbReference type="SUPFAM" id="SSF52172">
    <property type="entry name" value="CheY-like"/>
    <property type="match status" value="2"/>
</dbReference>
<evidence type="ECO:0000313" key="10">
    <source>
        <dbReference type="EMBL" id="MBA1156431.1"/>
    </source>
</evidence>
<feature type="domain" description="Response regulatory" evidence="7">
    <location>
        <begin position="572"/>
        <end position="683"/>
    </location>
</feature>
<dbReference type="CDD" id="cd00130">
    <property type="entry name" value="PAS"/>
    <property type="match status" value="1"/>
</dbReference>
<name>A0A838BM66_9HYPH</name>
<dbReference type="InterPro" id="IPR036890">
    <property type="entry name" value="HATPase_C_sf"/>
</dbReference>
<dbReference type="SUPFAM" id="SSF55874">
    <property type="entry name" value="ATPase domain of HSP90 chaperone/DNA topoisomerase II/histidine kinase"/>
    <property type="match status" value="1"/>
</dbReference>
<feature type="modified residue" description="4-aspartylphosphate" evidence="4">
    <location>
        <position position="81"/>
    </location>
</feature>
<dbReference type="InterPro" id="IPR035965">
    <property type="entry name" value="PAS-like_dom_sf"/>
</dbReference>
<dbReference type="Pfam" id="PF08447">
    <property type="entry name" value="PAS_3"/>
    <property type="match status" value="1"/>
</dbReference>
<evidence type="ECO:0000256" key="3">
    <source>
        <dbReference type="ARBA" id="ARBA00022553"/>
    </source>
</evidence>
<dbReference type="Pfam" id="PF00072">
    <property type="entry name" value="Response_reg"/>
    <property type="match status" value="2"/>
</dbReference>
<dbReference type="PRINTS" id="PR00344">
    <property type="entry name" value="BCTRLSENSOR"/>
</dbReference>
<gene>
    <name evidence="10" type="ORF">H0S73_09870</name>
</gene>
<feature type="domain" description="PAS" evidence="8">
    <location>
        <begin position="189"/>
        <end position="264"/>
    </location>
</feature>
<evidence type="ECO:0000259" key="8">
    <source>
        <dbReference type="PROSITE" id="PS50112"/>
    </source>
</evidence>
<reference evidence="10 11" key="1">
    <citation type="submission" date="2020-07" db="EMBL/GenBank/DDBJ databases">
        <title>Draft genome and description of Microvirga mediterraneensis Marseille-Q2068 sp. nov.</title>
        <authorList>
            <person name="Boxberger M."/>
        </authorList>
    </citation>
    <scope>NUCLEOTIDE SEQUENCE [LARGE SCALE GENOMIC DNA]</scope>
    <source>
        <strain evidence="10 11">Marseille-Q2068</strain>
    </source>
</reference>
<evidence type="ECO:0000259" key="7">
    <source>
        <dbReference type="PROSITE" id="PS50110"/>
    </source>
</evidence>
<evidence type="ECO:0000313" key="11">
    <source>
        <dbReference type="Proteomes" id="UP000572984"/>
    </source>
</evidence>
<dbReference type="InterPro" id="IPR005467">
    <property type="entry name" value="His_kinase_dom"/>
</dbReference>
<evidence type="ECO:0000259" key="9">
    <source>
        <dbReference type="PROSITE" id="PS50113"/>
    </source>
</evidence>
<dbReference type="InterPro" id="IPR004358">
    <property type="entry name" value="Sig_transdc_His_kin-like_C"/>
</dbReference>
<dbReference type="SUPFAM" id="SSF55785">
    <property type="entry name" value="PYP-like sensor domain (PAS domain)"/>
    <property type="match status" value="1"/>
</dbReference>
<keyword evidence="3 4" id="KW-0597">Phosphoprotein</keyword>
<dbReference type="SMART" id="SM00387">
    <property type="entry name" value="HATPase_c"/>
    <property type="match status" value="1"/>
</dbReference>
<dbReference type="PROSITE" id="PS50109">
    <property type="entry name" value="HIS_KIN"/>
    <property type="match status" value="1"/>
</dbReference>
<dbReference type="Proteomes" id="UP000572984">
    <property type="component" value="Unassembled WGS sequence"/>
</dbReference>